<keyword evidence="9" id="KW-1185">Reference proteome</keyword>
<name>A0AAN6TK76_9PEZI</name>
<dbReference type="PROSITE" id="PS00518">
    <property type="entry name" value="ZF_RING_1"/>
    <property type="match status" value="1"/>
</dbReference>
<evidence type="ECO:0000256" key="5">
    <source>
        <dbReference type="SAM" id="MobiDB-lite"/>
    </source>
</evidence>
<evidence type="ECO:0000259" key="6">
    <source>
        <dbReference type="PROSITE" id="PS50089"/>
    </source>
</evidence>
<feature type="region of interest" description="Disordered" evidence="5">
    <location>
        <begin position="1"/>
        <end position="32"/>
    </location>
</feature>
<accession>A0AAN6TK76</accession>
<reference evidence="8" key="2">
    <citation type="submission" date="2023-05" db="EMBL/GenBank/DDBJ databases">
        <authorList>
            <consortium name="Lawrence Berkeley National Laboratory"/>
            <person name="Steindorff A."/>
            <person name="Hensen N."/>
            <person name="Bonometti L."/>
            <person name="Westerberg I."/>
            <person name="Brannstrom I.O."/>
            <person name="Guillou S."/>
            <person name="Cros-Aarteil S."/>
            <person name="Calhoun S."/>
            <person name="Haridas S."/>
            <person name="Kuo A."/>
            <person name="Mondo S."/>
            <person name="Pangilinan J."/>
            <person name="Riley R."/>
            <person name="Labutti K."/>
            <person name="Andreopoulos B."/>
            <person name="Lipzen A."/>
            <person name="Chen C."/>
            <person name="Yanf M."/>
            <person name="Daum C."/>
            <person name="Ng V."/>
            <person name="Clum A."/>
            <person name="Ohm R."/>
            <person name="Martin F."/>
            <person name="Silar P."/>
            <person name="Natvig D."/>
            <person name="Lalanne C."/>
            <person name="Gautier V."/>
            <person name="Ament-Velasquez S.L."/>
            <person name="Kruys A."/>
            <person name="Hutchinson M.I."/>
            <person name="Powell A.J."/>
            <person name="Barry K."/>
            <person name="Miller A.N."/>
            <person name="Grigoriev I.V."/>
            <person name="Debuchy R."/>
            <person name="Gladieux P."/>
            <person name="Thoren M.H."/>
            <person name="Johannesson H."/>
        </authorList>
    </citation>
    <scope>NUCLEOTIDE SEQUENCE</scope>
    <source>
        <strain evidence="8">CBS 508.74</strain>
    </source>
</reference>
<dbReference type="InterPro" id="IPR013083">
    <property type="entry name" value="Znf_RING/FYVE/PHD"/>
</dbReference>
<evidence type="ECO:0000256" key="1">
    <source>
        <dbReference type="ARBA" id="ARBA00022723"/>
    </source>
</evidence>
<protein>
    <recommendedName>
        <fullName evidence="10">RING-type domain-containing protein</fullName>
    </recommendedName>
</protein>
<dbReference type="RefSeq" id="XP_064673411.1">
    <property type="nucleotide sequence ID" value="XM_064813454.1"/>
</dbReference>
<comment type="caution">
    <text evidence="8">The sequence shown here is derived from an EMBL/GenBank/DDBJ whole genome shotgun (WGS) entry which is preliminary data.</text>
</comment>
<dbReference type="AlphaFoldDB" id="A0AAN6TK76"/>
<feature type="compositionally biased region" description="Basic and acidic residues" evidence="5">
    <location>
        <begin position="467"/>
        <end position="479"/>
    </location>
</feature>
<dbReference type="InterPro" id="IPR017907">
    <property type="entry name" value="Znf_RING_CS"/>
</dbReference>
<evidence type="ECO:0000256" key="3">
    <source>
        <dbReference type="ARBA" id="ARBA00022833"/>
    </source>
</evidence>
<evidence type="ECO:0000259" key="7">
    <source>
        <dbReference type="PROSITE" id="PS50145"/>
    </source>
</evidence>
<evidence type="ECO:0000313" key="8">
    <source>
        <dbReference type="EMBL" id="KAK4115841.1"/>
    </source>
</evidence>
<dbReference type="InterPro" id="IPR001293">
    <property type="entry name" value="Znf_TRAF"/>
</dbReference>
<dbReference type="SMART" id="SM00184">
    <property type="entry name" value="RING"/>
    <property type="match status" value="1"/>
</dbReference>
<keyword evidence="3 4" id="KW-0862">Zinc</keyword>
<dbReference type="PROSITE" id="PS50089">
    <property type="entry name" value="ZF_RING_2"/>
    <property type="match status" value="1"/>
</dbReference>
<keyword evidence="2 4" id="KW-0863">Zinc-finger</keyword>
<feature type="domain" description="TRAF-type" evidence="7">
    <location>
        <begin position="199"/>
        <end position="256"/>
    </location>
</feature>
<evidence type="ECO:0000256" key="2">
    <source>
        <dbReference type="ARBA" id="ARBA00022771"/>
    </source>
</evidence>
<feature type="compositionally biased region" description="Basic and acidic residues" evidence="5">
    <location>
        <begin position="294"/>
        <end position="308"/>
    </location>
</feature>
<feature type="region of interest" description="Disordered" evidence="5">
    <location>
        <begin position="293"/>
        <end position="317"/>
    </location>
</feature>
<feature type="domain" description="RING-type" evidence="6">
    <location>
        <begin position="64"/>
        <end position="102"/>
    </location>
</feature>
<organism evidence="8 9">
    <name type="scientific">Canariomyces notabilis</name>
    <dbReference type="NCBI Taxonomy" id="2074819"/>
    <lineage>
        <taxon>Eukaryota</taxon>
        <taxon>Fungi</taxon>
        <taxon>Dikarya</taxon>
        <taxon>Ascomycota</taxon>
        <taxon>Pezizomycotina</taxon>
        <taxon>Sordariomycetes</taxon>
        <taxon>Sordariomycetidae</taxon>
        <taxon>Sordariales</taxon>
        <taxon>Chaetomiaceae</taxon>
        <taxon>Canariomyces</taxon>
    </lineage>
</organism>
<dbReference type="PROSITE" id="PS50145">
    <property type="entry name" value="ZF_TRAF"/>
    <property type="match status" value="1"/>
</dbReference>
<dbReference type="PANTHER" id="PTHR10131">
    <property type="entry name" value="TNF RECEPTOR ASSOCIATED FACTOR"/>
    <property type="match status" value="1"/>
</dbReference>
<evidence type="ECO:0000313" key="9">
    <source>
        <dbReference type="Proteomes" id="UP001302812"/>
    </source>
</evidence>
<dbReference type="Pfam" id="PF13923">
    <property type="entry name" value="zf-C3HC4_2"/>
    <property type="match status" value="1"/>
</dbReference>
<proteinExistence type="predicted"/>
<feature type="compositionally biased region" description="Polar residues" evidence="5">
    <location>
        <begin position="426"/>
        <end position="456"/>
    </location>
</feature>
<dbReference type="Pfam" id="PF02176">
    <property type="entry name" value="zf-TRAF"/>
    <property type="match status" value="1"/>
</dbReference>
<keyword evidence="1 4" id="KW-0479">Metal-binding</keyword>
<dbReference type="GO" id="GO:0008270">
    <property type="term" value="F:zinc ion binding"/>
    <property type="evidence" value="ECO:0007669"/>
    <property type="project" value="UniProtKB-KW"/>
</dbReference>
<dbReference type="Gene3D" id="3.30.40.10">
    <property type="entry name" value="Zinc/RING finger domain, C3HC4 (zinc finger)"/>
    <property type="match status" value="3"/>
</dbReference>
<feature type="region of interest" description="Disordered" evidence="5">
    <location>
        <begin position="426"/>
        <end position="479"/>
    </location>
</feature>
<sequence length="479" mass="53873">MPPPNTPEEGMTEPTSRPASPIHRPASPQSSSAVACASRADSTLLEIDYQTLEYIGPVDETLLCPVCRTPFHFPITTPCGHTFCAGCINRALEMQAVCPIDRRPIDKTRDYLRLPLIIKDQLDRLRVKCPNRGCGHECSREHLEGHYERRCEFTLVRCPDPRCKKRIARRDAMPAKGCLHQEVNCQYCDEVVTLVELDAHYDFTCNGATIECTDCGKTILRHRLEKHKSNDCPDGLTRCKWHTAGCKVEGKRRTVQEHEGDGCSFEGIGRLIQERAEDRKIIDDLSGRLAAIETRTKDREQRRQERRERRERRHALPATPRVLAVDVALLDAGRATAAGQEPIETSNSFSGSENGAWGSTEDYMLAQFERMESHIEDLRRKVLEMDASQSLLRLQANSRITEQLSELANKVGVLNMHTTWLMNMQRQSHAQQRSGGSHNPGMSRSPDSGGTRSSPENPAPHRAGSRRNSDGRGENPPRL</sequence>
<dbReference type="Proteomes" id="UP001302812">
    <property type="component" value="Unassembled WGS sequence"/>
</dbReference>
<evidence type="ECO:0000256" key="4">
    <source>
        <dbReference type="PROSITE-ProRule" id="PRU00207"/>
    </source>
</evidence>
<dbReference type="GeneID" id="89937579"/>
<dbReference type="SUPFAM" id="SSF57850">
    <property type="entry name" value="RING/U-box"/>
    <property type="match status" value="1"/>
</dbReference>
<dbReference type="SUPFAM" id="SSF49599">
    <property type="entry name" value="TRAF domain-like"/>
    <property type="match status" value="2"/>
</dbReference>
<reference evidence="8" key="1">
    <citation type="journal article" date="2023" name="Mol. Phylogenet. Evol.">
        <title>Genome-scale phylogeny and comparative genomics of the fungal order Sordariales.</title>
        <authorList>
            <person name="Hensen N."/>
            <person name="Bonometti L."/>
            <person name="Westerberg I."/>
            <person name="Brannstrom I.O."/>
            <person name="Guillou S."/>
            <person name="Cros-Aarteil S."/>
            <person name="Calhoun S."/>
            <person name="Haridas S."/>
            <person name="Kuo A."/>
            <person name="Mondo S."/>
            <person name="Pangilinan J."/>
            <person name="Riley R."/>
            <person name="LaButti K."/>
            <person name="Andreopoulos B."/>
            <person name="Lipzen A."/>
            <person name="Chen C."/>
            <person name="Yan M."/>
            <person name="Daum C."/>
            <person name="Ng V."/>
            <person name="Clum A."/>
            <person name="Steindorff A."/>
            <person name="Ohm R.A."/>
            <person name="Martin F."/>
            <person name="Silar P."/>
            <person name="Natvig D.O."/>
            <person name="Lalanne C."/>
            <person name="Gautier V."/>
            <person name="Ament-Velasquez S.L."/>
            <person name="Kruys A."/>
            <person name="Hutchinson M.I."/>
            <person name="Powell A.J."/>
            <person name="Barry K."/>
            <person name="Miller A.N."/>
            <person name="Grigoriev I.V."/>
            <person name="Debuchy R."/>
            <person name="Gladieux P."/>
            <person name="Hiltunen Thoren M."/>
            <person name="Johannesson H."/>
        </authorList>
    </citation>
    <scope>NUCLEOTIDE SEQUENCE</scope>
    <source>
        <strain evidence="8">CBS 508.74</strain>
    </source>
</reference>
<gene>
    <name evidence="8" type="ORF">N656DRAFT_766128</name>
</gene>
<dbReference type="PANTHER" id="PTHR10131:SF94">
    <property type="entry name" value="TNF RECEPTOR-ASSOCIATED FACTOR 4"/>
    <property type="match status" value="1"/>
</dbReference>
<evidence type="ECO:0008006" key="10">
    <source>
        <dbReference type="Google" id="ProtNLM"/>
    </source>
</evidence>
<dbReference type="InterPro" id="IPR001841">
    <property type="entry name" value="Znf_RING"/>
</dbReference>
<feature type="zinc finger region" description="TRAF-type" evidence="4">
    <location>
        <begin position="199"/>
        <end position="256"/>
    </location>
</feature>
<dbReference type="EMBL" id="MU853334">
    <property type="protein sequence ID" value="KAK4115841.1"/>
    <property type="molecule type" value="Genomic_DNA"/>
</dbReference>